<dbReference type="InterPro" id="IPR008166">
    <property type="entry name" value="Glyco_transf_92"/>
</dbReference>
<dbReference type="PANTHER" id="PTHR21461:SF69">
    <property type="entry name" value="GLYCOSYLTRANSFERASE FAMILY 92 PROTEIN"/>
    <property type="match status" value="1"/>
</dbReference>
<keyword evidence="4" id="KW-0808">Transferase</keyword>
<organism evidence="9 10">
    <name type="scientific">Gregarina niphandrodes</name>
    <name type="common">Septate eugregarine</name>
    <dbReference type="NCBI Taxonomy" id="110365"/>
    <lineage>
        <taxon>Eukaryota</taxon>
        <taxon>Sar</taxon>
        <taxon>Alveolata</taxon>
        <taxon>Apicomplexa</taxon>
        <taxon>Conoidasida</taxon>
        <taxon>Gregarinasina</taxon>
        <taxon>Eugregarinorida</taxon>
        <taxon>Gregarinidae</taxon>
        <taxon>Gregarina</taxon>
    </lineage>
</organism>
<dbReference type="GO" id="GO:0016020">
    <property type="term" value="C:membrane"/>
    <property type="evidence" value="ECO:0007669"/>
    <property type="project" value="UniProtKB-SubCell"/>
</dbReference>
<comment type="caution">
    <text evidence="9">The sequence shown here is derived from an EMBL/GenBank/DDBJ whole genome shotgun (WGS) entry which is preliminary data.</text>
</comment>
<evidence type="ECO:0000256" key="7">
    <source>
        <dbReference type="ARBA" id="ARBA00023136"/>
    </source>
</evidence>
<dbReference type="AlphaFoldDB" id="A0A023BAH2"/>
<feature type="compositionally biased region" description="Polar residues" evidence="8">
    <location>
        <begin position="357"/>
        <end position="380"/>
    </location>
</feature>
<evidence type="ECO:0000256" key="3">
    <source>
        <dbReference type="ARBA" id="ARBA00022676"/>
    </source>
</evidence>
<accession>A0A023BAH2</accession>
<name>A0A023BAH2_GRENI</name>
<dbReference type="EMBL" id="AFNH02000295">
    <property type="protein sequence ID" value="EZG78300.1"/>
    <property type="molecule type" value="Genomic_DNA"/>
</dbReference>
<evidence type="ECO:0000256" key="8">
    <source>
        <dbReference type="SAM" id="MobiDB-lite"/>
    </source>
</evidence>
<keyword evidence="3" id="KW-0328">Glycosyltransferase</keyword>
<gene>
    <name evidence="9" type="ORF">GNI_038370</name>
</gene>
<proteinExistence type="inferred from homology"/>
<keyword evidence="10" id="KW-1185">Reference proteome</keyword>
<dbReference type="GO" id="GO:0005737">
    <property type="term" value="C:cytoplasm"/>
    <property type="evidence" value="ECO:0007669"/>
    <property type="project" value="TreeGrafter"/>
</dbReference>
<keyword evidence="5" id="KW-0812">Transmembrane</keyword>
<keyword evidence="6" id="KW-1133">Transmembrane helix</keyword>
<evidence type="ECO:0000256" key="6">
    <source>
        <dbReference type="ARBA" id="ARBA00022989"/>
    </source>
</evidence>
<evidence type="ECO:0000313" key="10">
    <source>
        <dbReference type="Proteomes" id="UP000019763"/>
    </source>
</evidence>
<evidence type="ECO:0000313" key="9">
    <source>
        <dbReference type="EMBL" id="EZG78300.1"/>
    </source>
</evidence>
<evidence type="ECO:0000256" key="2">
    <source>
        <dbReference type="ARBA" id="ARBA00007647"/>
    </source>
</evidence>
<dbReference type="RefSeq" id="XP_011129356.1">
    <property type="nucleotide sequence ID" value="XM_011131054.1"/>
</dbReference>
<dbReference type="OrthoDB" id="410403at2759"/>
<dbReference type="GO" id="GO:0016757">
    <property type="term" value="F:glycosyltransferase activity"/>
    <property type="evidence" value="ECO:0007669"/>
    <property type="project" value="UniProtKB-KW"/>
</dbReference>
<feature type="region of interest" description="Disordered" evidence="8">
    <location>
        <begin position="357"/>
        <end position="393"/>
    </location>
</feature>
<dbReference type="VEuPathDB" id="CryptoDB:GNI_038370"/>
<protein>
    <submittedName>
        <fullName evidence="9">Glycosyltransferase family 92 protein</fullName>
    </submittedName>
</protein>
<comment type="similarity">
    <text evidence="2">Belongs to the glycosyltransferase 92 family.</text>
</comment>
<dbReference type="Proteomes" id="UP000019763">
    <property type="component" value="Unassembled WGS sequence"/>
</dbReference>
<evidence type="ECO:0000256" key="4">
    <source>
        <dbReference type="ARBA" id="ARBA00022679"/>
    </source>
</evidence>
<keyword evidence="7" id="KW-0472">Membrane</keyword>
<dbReference type="GeneID" id="22911478"/>
<evidence type="ECO:0000256" key="5">
    <source>
        <dbReference type="ARBA" id="ARBA00022692"/>
    </source>
</evidence>
<dbReference type="Pfam" id="PF01697">
    <property type="entry name" value="Glyco_transf_92"/>
    <property type="match status" value="1"/>
</dbReference>
<reference evidence="9" key="1">
    <citation type="submission" date="2013-12" db="EMBL/GenBank/DDBJ databases">
        <authorList>
            <person name="Omoto C.K."/>
            <person name="Sibley D."/>
            <person name="Venepally P."/>
            <person name="Hadjithomas M."/>
            <person name="Karamycheva S."/>
            <person name="Brunk B."/>
            <person name="Roos D."/>
            <person name="Caler E."/>
            <person name="Lorenzi H."/>
        </authorList>
    </citation>
    <scope>NUCLEOTIDE SEQUENCE</scope>
</reference>
<sequence>MLTAIVVVYSRPSRITENSEYFDENDILGRYGRSRDHQMGLRDHQMGSRDHQMESRDHQMVSTDVWSEAAGLTERQWQTKSSLPDISNPFSDEVEVVSGQAIGGRNVEGSSSYFLVGCAKVTWSEIPYLLEWLEYHRLQGFDKMVLYIDDIPWVDIMGIKNEYHLIEDYYRNELKHGDFLEVKTSGGLAFDSTADILRLRLRDYSPNSVYMHRLNQQTLVQHCWRKFRTRTEWFAHIDVDEFLYVDIANVTLRQYLRNFYVGGTHYRRVKTREEKNNNTENEFLAAVQEQEKAVSELYLLSSLSGLYIPTLNFGLGGLEHTFSPAFKVARNLLTGNIEFFASNTKVVPNLPTAEQPITEQPITEQPITEQPITEQPITEQPSKKSDSNQGPGKAIRDLTEYLQGKCHRPSYEAFSELLSNATRHHVSELPLVSNTCQRTVPNSRFGTSPAEILEIQSRMRPDCRPLLEVFNNTKGFAVIRTRNLPGMRRFAGTTLDRKFPVSCYPSALSSRLTTMGKTILWTGRRHQPPKGFRELPPSPLYPFSQLVNGAKGKDEPKESEAMQVVMANVPFPSVARRAPMNLNRFNLANKERMALDRIVWEDGSLAAGEKNEKAGYWWSVLPDNLSYRAYAGGALGRLGGAWLSAVPLWSRFGWRKEEVRLLAERNVPSWFCEVAWVHGCAHRVKYPLIISPAALRVNHYMIRSLEARTISDVSWRRGQTGWGKFGSNPVEFTVLEYATAVAATNASLVPTRLSQALANRYNVHFQPVDLRCTKAGVQRTWHTPCERTCPAHHPQPRFNGTACSTNSHSPDLVLCAVHGLLTHSEESQRTLRRSDSPVPDFGRHLGLCCT</sequence>
<comment type="subcellular location">
    <subcellularLocation>
        <location evidence="1">Membrane</location>
        <topology evidence="1">Single-pass membrane protein</topology>
    </subcellularLocation>
</comment>
<evidence type="ECO:0000256" key="1">
    <source>
        <dbReference type="ARBA" id="ARBA00004167"/>
    </source>
</evidence>
<dbReference type="PANTHER" id="PTHR21461">
    <property type="entry name" value="GLYCOSYLTRANSFERASE FAMILY 92 PROTEIN"/>
    <property type="match status" value="1"/>
</dbReference>